<keyword evidence="5" id="KW-1185">Reference proteome</keyword>
<gene>
    <name evidence="6" type="primary">LOC107403360</name>
</gene>
<feature type="chain" id="PRO_5027820737" evidence="3">
    <location>
        <begin position="24"/>
        <end position="301"/>
    </location>
</feature>
<feature type="domain" description="Phytocyanin" evidence="4">
    <location>
        <begin position="25"/>
        <end position="128"/>
    </location>
</feature>
<evidence type="ECO:0000256" key="2">
    <source>
        <dbReference type="ARBA" id="ARBA00023180"/>
    </source>
</evidence>
<dbReference type="FunFam" id="2.60.40.420:FF:000034">
    <property type="entry name" value="Cupredoxin superfamily protein"/>
    <property type="match status" value="2"/>
</dbReference>
<feature type="domain" description="Phytocyanin" evidence="4">
    <location>
        <begin position="143"/>
        <end position="245"/>
    </location>
</feature>
<dbReference type="PROSITE" id="PS51485">
    <property type="entry name" value="PHYTOCYANIN"/>
    <property type="match status" value="2"/>
</dbReference>
<keyword evidence="3" id="KW-0732">Signal</keyword>
<reference evidence="5" key="1">
    <citation type="submission" date="2025-05" db="UniProtKB">
        <authorList>
            <consortium name="RefSeq"/>
        </authorList>
    </citation>
    <scope>NUCLEOTIDE SEQUENCE [LARGE SCALE GENOMIC DNA]</scope>
</reference>
<evidence type="ECO:0000313" key="5">
    <source>
        <dbReference type="Proteomes" id="UP001652623"/>
    </source>
</evidence>
<dbReference type="RefSeq" id="XP_015865724.1">
    <property type="nucleotide sequence ID" value="XM_016010238.4"/>
</dbReference>
<evidence type="ECO:0000259" key="4">
    <source>
        <dbReference type="PROSITE" id="PS51485"/>
    </source>
</evidence>
<sequence length="301" mass="32258">MGGGHKFSILAIAVAALLQYSAAQTTHYVGDDLGWLVPPGGPIAYQIWADAQTFTVGDILVFNFTDGEQDVAWVTKEAFKNCNSTDPISLKATSPANFTLNTTGEYYFISTKDRHCWLGQKLAINVTEYPGPSPSPTPRSGPVTYTVGDDLGWLVPPGGELFYAAWAYDKIFLVGDTLVFNFVNGSQDVAVVTKDNYKNCTNSTIEVYTTSPANITLTTIGEHYFTSTYERHCFLGQKLAINVTGKSIAPTPSGSIAVPPSSSVSYGPTPGGPSPPPVSSAPNVNGYFFTSLLIAVVAFFY</sequence>
<dbReference type="Proteomes" id="UP001652623">
    <property type="component" value="Chromosome 1"/>
</dbReference>
<evidence type="ECO:0000313" key="6">
    <source>
        <dbReference type="RefSeq" id="XP_015865724.1"/>
    </source>
</evidence>
<keyword evidence="1" id="KW-1015">Disulfide bond</keyword>
<dbReference type="GO" id="GO:0005886">
    <property type="term" value="C:plasma membrane"/>
    <property type="evidence" value="ECO:0007669"/>
    <property type="project" value="TreeGrafter"/>
</dbReference>
<proteinExistence type="predicted"/>
<accession>A0A6P3YUV9</accession>
<dbReference type="InParanoid" id="A0A6P3YUV9"/>
<dbReference type="SUPFAM" id="SSF49503">
    <property type="entry name" value="Cupredoxins"/>
    <property type="match status" value="2"/>
</dbReference>
<dbReference type="GO" id="GO:0009055">
    <property type="term" value="F:electron transfer activity"/>
    <property type="evidence" value="ECO:0007669"/>
    <property type="project" value="InterPro"/>
</dbReference>
<keyword evidence="2" id="KW-0325">Glycoprotein</keyword>
<dbReference type="AlphaFoldDB" id="A0A6P3YUV9"/>
<dbReference type="InterPro" id="IPR039391">
    <property type="entry name" value="Phytocyanin-like"/>
</dbReference>
<organism evidence="5 6">
    <name type="scientific">Ziziphus jujuba</name>
    <name type="common">Chinese jujube</name>
    <name type="synonym">Ziziphus sativa</name>
    <dbReference type="NCBI Taxonomy" id="326968"/>
    <lineage>
        <taxon>Eukaryota</taxon>
        <taxon>Viridiplantae</taxon>
        <taxon>Streptophyta</taxon>
        <taxon>Embryophyta</taxon>
        <taxon>Tracheophyta</taxon>
        <taxon>Spermatophyta</taxon>
        <taxon>Magnoliopsida</taxon>
        <taxon>eudicotyledons</taxon>
        <taxon>Gunneridae</taxon>
        <taxon>Pentapetalae</taxon>
        <taxon>rosids</taxon>
        <taxon>fabids</taxon>
        <taxon>Rosales</taxon>
        <taxon>Rhamnaceae</taxon>
        <taxon>Paliureae</taxon>
        <taxon>Ziziphus</taxon>
    </lineage>
</organism>
<reference evidence="6" key="2">
    <citation type="submission" date="2025-08" db="UniProtKB">
        <authorList>
            <consortium name="RefSeq"/>
        </authorList>
    </citation>
    <scope>IDENTIFICATION</scope>
    <source>
        <tissue evidence="6">Seedling</tissue>
    </source>
</reference>
<evidence type="ECO:0000256" key="3">
    <source>
        <dbReference type="SAM" id="SignalP"/>
    </source>
</evidence>
<dbReference type="PANTHER" id="PTHR33021">
    <property type="entry name" value="BLUE COPPER PROTEIN"/>
    <property type="match status" value="1"/>
</dbReference>
<dbReference type="Gene3D" id="2.60.40.420">
    <property type="entry name" value="Cupredoxins - blue copper proteins"/>
    <property type="match status" value="2"/>
</dbReference>
<dbReference type="InterPro" id="IPR003245">
    <property type="entry name" value="Phytocyanin_dom"/>
</dbReference>
<dbReference type="KEGG" id="zju:107403360"/>
<feature type="signal peptide" evidence="3">
    <location>
        <begin position="1"/>
        <end position="23"/>
    </location>
</feature>
<dbReference type="GeneID" id="107403360"/>
<name>A0A6P3YUV9_ZIZJJ</name>
<dbReference type="Pfam" id="PF02298">
    <property type="entry name" value="Cu_bind_like"/>
    <property type="match status" value="2"/>
</dbReference>
<dbReference type="PANTHER" id="PTHR33021:SF325">
    <property type="entry name" value="PHYTOCYANIN DOMAIN-CONTAINING PROTEIN"/>
    <property type="match status" value="1"/>
</dbReference>
<dbReference type="InterPro" id="IPR008972">
    <property type="entry name" value="Cupredoxin"/>
</dbReference>
<evidence type="ECO:0000256" key="1">
    <source>
        <dbReference type="ARBA" id="ARBA00023157"/>
    </source>
</evidence>
<protein>
    <submittedName>
        <fullName evidence="6">Blue copper protein</fullName>
    </submittedName>
</protein>